<reference evidence="3 4" key="1">
    <citation type="journal article" date="2023" name="Plant Dis.">
        <title>First Report of Diplodia intermedia Causing Canker and Dieback Diseases on Apple Trees in Canada.</title>
        <authorList>
            <person name="Ellouze W."/>
            <person name="Ilyukhin E."/>
            <person name="Sulman M."/>
            <person name="Ali S."/>
        </authorList>
    </citation>
    <scope>NUCLEOTIDE SEQUENCE [LARGE SCALE GENOMIC DNA]</scope>
    <source>
        <strain evidence="3 4">M45-28</strain>
    </source>
</reference>
<proteinExistence type="predicted"/>
<protein>
    <recommendedName>
        <fullName evidence="5">Mannosyltransferase</fullName>
    </recommendedName>
</protein>
<dbReference type="EMBL" id="JAKEKT020000003">
    <property type="protein sequence ID" value="KAL1650870.1"/>
    <property type="molecule type" value="Genomic_DNA"/>
</dbReference>
<evidence type="ECO:0000313" key="3">
    <source>
        <dbReference type="EMBL" id="KAL1650870.1"/>
    </source>
</evidence>
<gene>
    <name evidence="3" type="ORF">SLS58_000989</name>
</gene>
<organism evidence="3 4">
    <name type="scientific">Diplodia intermedia</name>
    <dbReference type="NCBI Taxonomy" id="856260"/>
    <lineage>
        <taxon>Eukaryota</taxon>
        <taxon>Fungi</taxon>
        <taxon>Dikarya</taxon>
        <taxon>Ascomycota</taxon>
        <taxon>Pezizomycotina</taxon>
        <taxon>Dothideomycetes</taxon>
        <taxon>Dothideomycetes incertae sedis</taxon>
        <taxon>Botryosphaeriales</taxon>
        <taxon>Botryosphaeriaceae</taxon>
        <taxon>Diplodia</taxon>
    </lineage>
</organism>
<sequence length="297" mass="33494">MARILWPPIVRDRVYPFAAISSMVAGRLRLSHVIIWALLATVLFTIAAFNHASELLEPDGNDDGVGGGTLLPPFVVPSHLQPKEPVRIAKANRFDDRYEFQRHLDHGHGHDLGRSRSRRRLRRHDGSSTALYRDMHTGGTQVVVKSYYHPSERYRGGGGAPQQQQQHQRMAPPWVALFCHELSTWPTEIPATLLLAGLEGEEEKEEARSSHNNTTRPPIHRKNQNQHRIPGLVPARDYFIALEPAFSSPIYHGRLTVAAARLLLPLLRPLFPASWTAPRWSLVTTYPPLGTLVDLWV</sequence>
<keyword evidence="2" id="KW-0812">Transmembrane</keyword>
<dbReference type="Proteomes" id="UP001521184">
    <property type="component" value="Unassembled WGS sequence"/>
</dbReference>
<keyword evidence="2" id="KW-1133">Transmembrane helix</keyword>
<evidence type="ECO:0000313" key="4">
    <source>
        <dbReference type="Proteomes" id="UP001521184"/>
    </source>
</evidence>
<feature type="region of interest" description="Disordered" evidence="1">
    <location>
        <begin position="200"/>
        <end position="227"/>
    </location>
</feature>
<comment type="caution">
    <text evidence="3">The sequence shown here is derived from an EMBL/GenBank/DDBJ whole genome shotgun (WGS) entry which is preliminary data.</text>
</comment>
<feature type="compositionally biased region" description="Basic and acidic residues" evidence="1">
    <location>
        <begin position="105"/>
        <end position="114"/>
    </location>
</feature>
<evidence type="ECO:0000256" key="2">
    <source>
        <dbReference type="SAM" id="Phobius"/>
    </source>
</evidence>
<name>A0ABR3U3R7_9PEZI</name>
<evidence type="ECO:0000256" key="1">
    <source>
        <dbReference type="SAM" id="MobiDB-lite"/>
    </source>
</evidence>
<keyword evidence="2" id="KW-0472">Membrane</keyword>
<keyword evidence="4" id="KW-1185">Reference proteome</keyword>
<feature type="transmembrane region" description="Helical" evidence="2">
    <location>
        <begin position="30"/>
        <end position="49"/>
    </location>
</feature>
<accession>A0ABR3U3R7</accession>
<feature type="region of interest" description="Disordered" evidence="1">
    <location>
        <begin position="105"/>
        <end position="127"/>
    </location>
</feature>
<evidence type="ECO:0008006" key="5">
    <source>
        <dbReference type="Google" id="ProtNLM"/>
    </source>
</evidence>